<evidence type="ECO:0000313" key="9">
    <source>
        <dbReference type="EMBL" id="QTA78295.1"/>
    </source>
</evidence>
<evidence type="ECO:0000259" key="8">
    <source>
        <dbReference type="PROSITE" id="PS50122"/>
    </source>
</evidence>
<evidence type="ECO:0000256" key="4">
    <source>
        <dbReference type="ARBA" id="ARBA00048267"/>
    </source>
</evidence>
<dbReference type="InterPro" id="IPR001789">
    <property type="entry name" value="Sig_transdc_resp-reg_receiver"/>
</dbReference>
<dbReference type="Proteomes" id="UP000663720">
    <property type="component" value="Chromosome"/>
</dbReference>
<dbReference type="AlphaFoldDB" id="A0A975B3U4"/>
<dbReference type="PANTHER" id="PTHR42872:SF6">
    <property type="entry name" value="PROTEIN-GLUTAMATE METHYLESTERASE_PROTEIN-GLUTAMINE GLUTAMINASE"/>
    <property type="match status" value="1"/>
</dbReference>
<evidence type="ECO:0000256" key="3">
    <source>
        <dbReference type="ARBA" id="ARBA00039140"/>
    </source>
</evidence>
<dbReference type="InterPro" id="IPR000673">
    <property type="entry name" value="Sig_transdc_resp-reg_Me-estase"/>
</dbReference>
<evidence type="ECO:0000259" key="7">
    <source>
        <dbReference type="PROSITE" id="PS50110"/>
    </source>
</evidence>
<feature type="domain" description="CheB-type methylesterase" evidence="8">
    <location>
        <begin position="158"/>
        <end position="246"/>
    </location>
</feature>
<dbReference type="Pfam" id="PF01339">
    <property type="entry name" value="CheB_methylest"/>
    <property type="match status" value="1"/>
</dbReference>
<dbReference type="KEGG" id="dli:dnl_05160"/>
<feature type="modified residue" description="4-aspartylphosphate" evidence="6">
    <location>
        <position position="56"/>
    </location>
</feature>
<comment type="caution">
    <text evidence="5">Lacks conserved residue(s) required for the propagation of feature annotation.</text>
</comment>
<dbReference type="Gene3D" id="3.40.50.2300">
    <property type="match status" value="1"/>
</dbReference>
<dbReference type="GO" id="GO:0016301">
    <property type="term" value="F:kinase activity"/>
    <property type="evidence" value="ECO:0007669"/>
    <property type="project" value="UniProtKB-KW"/>
</dbReference>
<gene>
    <name evidence="9" type="ORF">dnl_05160</name>
</gene>
<keyword evidence="9" id="KW-0418">Kinase</keyword>
<comment type="catalytic activity">
    <reaction evidence="4">
        <text>[protein]-L-glutamate 5-O-methyl ester + H2O = L-glutamyl-[protein] + methanol + H(+)</text>
        <dbReference type="Rhea" id="RHEA:23236"/>
        <dbReference type="Rhea" id="RHEA-COMP:10208"/>
        <dbReference type="Rhea" id="RHEA-COMP:10311"/>
        <dbReference type="ChEBI" id="CHEBI:15377"/>
        <dbReference type="ChEBI" id="CHEBI:15378"/>
        <dbReference type="ChEBI" id="CHEBI:17790"/>
        <dbReference type="ChEBI" id="CHEBI:29973"/>
        <dbReference type="ChEBI" id="CHEBI:82795"/>
        <dbReference type="EC" id="3.1.1.61"/>
    </reaction>
</comment>
<dbReference type="EC" id="3.1.1.61" evidence="3"/>
<accession>A0A975B3U4</accession>
<dbReference type="EMBL" id="CP061799">
    <property type="protein sequence ID" value="QTA78295.1"/>
    <property type="molecule type" value="Genomic_DNA"/>
</dbReference>
<dbReference type="SMART" id="SM00448">
    <property type="entry name" value="REC"/>
    <property type="match status" value="1"/>
</dbReference>
<dbReference type="InterPro" id="IPR035909">
    <property type="entry name" value="CheB_C"/>
</dbReference>
<protein>
    <recommendedName>
        <fullName evidence="3">protein-glutamate methylesterase</fullName>
        <ecNumber evidence="3">3.1.1.61</ecNumber>
    </recommendedName>
</protein>
<dbReference type="GO" id="GO:0008984">
    <property type="term" value="F:protein-glutamate methylesterase activity"/>
    <property type="evidence" value="ECO:0007669"/>
    <property type="project" value="UniProtKB-EC"/>
</dbReference>
<dbReference type="GO" id="GO:0000156">
    <property type="term" value="F:phosphorelay response regulator activity"/>
    <property type="evidence" value="ECO:0007669"/>
    <property type="project" value="InterPro"/>
</dbReference>
<evidence type="ECO:0000313" key="10">
    <source>
        <dbReference type="Proteomes" id="UP000663720"/>
    </source>
</evidence>
<keyword evidence="1" id="KW-0963">Cytoplasm</keyword>
<dbReference type="SUPFAM" id="SSF52172">
    <property type="entry name" value="CheY-like"/>
    <property type="match status" value="1"/>
</dbReference>
<keyword evidence="6" id="KW-0597">Phosphoprotein</keyword>
<sequence>MEKIRVLVVDDTAFMRKAVTQLLETDPDIEVAGSASNGLEALKMIRKLKPDVITLDIDMPVMDGLTAIRHIMICCPVPIVALSSLSAQGSVTFEALRLGVVDFVPKPSGAVSPDISSSAKQIINRVKIACSMTMGNVRRVRLPKKWSTDMRLANLYRYYPLEYAVVLGTTLGGPNTVIRLLSRLSPTVPAAVLVIQEISPTIIHSFAARFNEYVPWKVEVAQTGMLMEQGTCYICSNEFSMSIMTNENEEPFLTVNKGIKKTAGLIIFFCFPGIWSKYHWCFAHRNR</sequence>
<feature type="domain" description="Response regulatory" evidence="7">
    <location>
        <begin position="5"/>
        <end position="121"/>
    </location>
</feature>
<evidence type="ECO:0000256" key="5">
    <source>
        <dbReference type="PROSITE-ProRule" id="PRU00050"/>
    </source>
</evidence>
<dbReference type="Gene3D" id="3.40.50.180">
    <property type="entry name" value="Methylesterase CheB, C-terminal domain"/>
    <property type="match status" value="1"/>
</dbReference>
<dbReference type="GO" id="GO:0005737">
    <property type="term" value="C:cytoplasm"/>
    <property type="evidence" value="ECO:0007669"/>
    <property type="project" value="InterPro"/>
</dbReference>
<evidence type="ECO:0000256" key="1">
    <source>
        <dbReference type="ARBA" id="ARBA00022490"/>
    </source>
</evidence>
<keyword evidence="2" id="KW-0378">Hydrolase</keyword>
<proteinExistence type="predicted"/>
<reference evidence="9" key="1">
    <citation type="journal article" date="2021" name="Microb. Physiol.">
        <title>Proteogenomic Insights into the Physiology of Marine, Sulfate-Reducing, Filamentous Desulfonema limicola and Desulfonema magnum.</title>
        <authorList>
            <person name="Schnaars V."/>
            <person name="Wohlbrand L."/>
            <person name="Scheve S."/>
            <person name="Hinrichs C."/>
            <person name="Reinhardt R."/>
            <person name="Rabus R."/>
        </authorList>
    </citation>
    <scope>NUCLEOTIDE SEQUENCE</scope>
    <source>
        <strain evidence="9">5ac10</strain>
    </source>
</reference>
<evidence type="ECO:0000256" key="2">
    <source>
        <dbReference type="ARBA" id="ARBA00022801"/>
    </source>
</evidence>
<evidence type="ECO:0000256" key="6">
    <source>
        <dbReference type="PROSITE-ProRule" id="PRU00169"/>
    </source>
</evidence>
<name>A0A975B3U4_9BACT</name>
<keyword evidence="9" id="KW-0808">Transferase</keyword>
<dbReference type="PANTHER" id="PTHR42872">
    <property type="entry name" value="PROTEIN-GLUTAMATE METHYLESTERASE/PROTEIN-GLUTAMINE GLUTAMINASE"/>
    <property type="match status" value="1"/>
</dbReference>
<dbReference type="InterPro" id="IPR011006">
    <property type="entry name" value="CheY-like_superfamily"/>
</dbReference>
<dbReference type="Pfam" id="PF00072">
    <property type="entry name" value="Response_reg"/>
    <property type="match status" value="1"/>
</dbReference>
<dbReference type="SUPFAM" id="SSF52738">
    <property type="entry name" value="Methylesterase CheB, C-terminal domain"/>
    <property type="match status" value="1"/>
</dbReference>
<keyword evidence="10" id="KW-1185">Reference proteome</keyword>
<dbReference type="PROSITE" id="PS50110">
    <property type="entry name" value="RESPONSE_REGULATORY"/>
    <property type="match status" value="1"/>
</dbReference>
<dbReference type="CDD" id="cd17541">
    <property type="entry name" value="REC_CheB-like"/>
    <property type="match status" value="1"/>
</dbReference>
<organism evidence="9 10">
    <name type="scientific">Desulfonema limicola</name>
    <dbReference type="NCBI Taxonomy" id="45656"/>
    <lineage>
        <taxon>Bacteria</taxon>
        <taxon>Pseudomonadati</taxon>
        <taxon>Thermodesulfobacteriota</taxon>
        <taxon>Desulfobacteria</taxon>
        <taxon>Desulfobacterales</taxon>
        <taxon>Desulfococcaceae</taxon>
        <taxon>Desulfonema</taxon>
    </lineage>
</organism>
<dbReference type="PROSITE" id="PS50122">
    <property type="entry name" value="CHEB"/>
    <property type="match status" value="1"/>
</dbReference>
<dbReference type="GO" id="GO:0006935">
    <property type="term" value="P:chemotaxis"/>
    <property type="evidence" value="ECO:0007669"/>
    <property type="project" value="InterPro"/>
</dbReference>